<dbReference type="InterPro" id="IPR023214">
    <property type="entry name" value="HAD_sf"/>
</dbReference>
<dbReference type="Gene3D" id="3.40.50.1000">
    <property type="entry name" value="HAD superfamily/HAD-like"/>
    <property type="match status" value="1"/>
</dbReference>
<dbReference type="EMBL" id="CP071182">
    <property type="protein sequence ID" value="QSO46048.1"/>
    <property type="molecule type" value="Genomic_DNA"/>
</dbReference>
<dbReference type="NCBIfam" id="TIGR01484">
    <property type="entry name" value="HAD-SF-IIB"/>
    <property type="match status" value="1"/>
</dbReference>
<dbReference type="GO" id="GO:0005829">
    <property type="term" value="C:cytosol"/>
    <property type="evidence" value="ECO:0007669"/>
    <property type="project" value="TreeGrafter"/>
</dbReference>
<dbReference type="PANTHER" id="PTHR10000">
    <property type="entry name" value="PHOSPHOSERINE PHOSPHATASE"/>
    <property type="match status" value="1"/>
</dbReference>
<dbReference type="GO" id="GO:0016791">
    <property type="term" value="F:phosphatase activity"/>
    <property type="evidence" value="ECO:0007669"/>
    <property type="project" value="TreeGrafter"/>
</dbReference>
<dbReference type="AlphaFoldDB" id="A0A9X7VVV3"/>
<dbReference type="Gene3D" id="3.30.1240.10">
    <property type="match status" value="1"/>
</dbReference>
<dbReference type="Proteomes" id="UP000663505">
    <property type="component" value="Chromosome"/>
</dbReference>
<dbReference type="SUPFAM" id="SSF56784">
    <property type="entry name" value="HAD-like"/>
    <property type="match status" value="1"/>
</dbReference>
<proteinExistence type="predicted"/>
<keyword evidence="1" id="KW-0378">Hydrolase</keyword>
<dbReference type="InterPro" id="IPR000150">
    <property type="entry name" value="Cof"/>
</dbReference>
<dbReference type="Pfam" id="PF08282">
    <property type="entry name" value="Hydrolase_3"/>
    <property type="match status" value="1"/>
</dbReference>
<accession>A0A9X7VVV3</accession>
<dbReference type="GO" id="GO:0000287">
    <property type="term" value="F:magnesium ion binding"/>
    <property type="evidence" value="ECO:0007669"/>
    <property type="project" value="TreeGrafter"/>
</dbReference>
<reference evidence="1 2" key="1">
    <citation type="submission" date="2021-02" db="EMBL/GenBank/DDBJ databases">
        <title>Alicyclobacillus curvatus sp. nov. and Alicyclobacillus mengziensis sp. nov., two acidophilic bacteria isolated from acid mine drainage.</title>
        <authorList>
            <person name="Huang Y."/>
        </authorList>
    </citation>
    <scope>NUCLEOTIDE SEQUENCE [LARGE SCALE GENOMIC DNA]</scope>
    <source>
        <strain evidence="1 2">S30H14</strain>
    </source>
</reference>
<dbReference type="NCBIfam" id="TIGR00099">
    <property type="entry name" value="Cof-subfamily"/>
    <property type="match status" value="1"/>
</dbReference>
<evidence type="ECO:0000313" key="2">
    <source>
        <dbReference type="Proteomes" id="UP000663505"/>
    </source>
</evidence>
<dbReference type="KEGG" id="afx:JZ786_16130"/>
<dbReference type="RefSeq" id="WP_206655420.1">
    <property type="nucleotide sequence ID" value="NZ_CP071182.1"/>
</dbReference>
<name>A0A9X7VVV3_9BACL</name>
<sequence length="288" mass="32220">MCTFSDLIQWSTALYSDVDGTLVPASNQISPILIKEVERVVDAGFHFTLATGRNFAGVQRLLRSIPVTDPIVLCNGAYVYDALTHTDSYVSIPNEIALELLSRLLRLTNVVVYVDTADRTFWVSRVSAQSEPYAMVEQLKPRMFTHANELISHQDIVKVGVKLLDATHQTRLQIHELLECLERELPKQLHYCFSSPNYLEFMRVGVSKWSGIQVSQSLRSRRKGDVLIAVGDEHNDVEMVKHAHIGVAMGNAVDAVKQAADHCIGSVDNDGMAHFLRSLRTQIQTVFS</sequence>
<organism evidence="1 2">
    <name type="scientific">Alicyclobacillus mengziensis</name>
    <dbReference type="NCBI Taxonomy" id="2931921"/>
    <lineage>
        <taxon>Bacteria</taxon>
        <taxon>Bacillati</taxon>
        <taxon>Bacillota</taxon>
        <taxon>Bacilli</taxon>
        <taxon>Bacillales</taxon>
        <taxon>Alicyclobacillaceae</taxon>
        <taxon>Alicyclobacillus</taxon>
    </lineage>
</organism>
<evidence type="ECO:0000313" key="1">
    <source>
        <dbReference type="EMBL" id="QSO46048.1"/>
    </source>
</evidence>
<protein>
    <submittedName>
        <fullName evidence="1">Cof-type HAD-IIB family hydrolase</fullName>
    </submittedName>
</protein>
<dbReference type="InterPro" id="IPR036412">
    <property type="entry name" value="HAD-like_sf"/>
</dbReference>
<gene>
    <name evidence="1" type="ORF">JZ786_16130</name>
</gene>
<keyword evidence="2" id="KW-1185">Reference proteome</keyword>
<dbReference type="PANTHER" id="PTHR10000:SF8">
    <property type="entry name" value="HAD SUPERFAMILY HYDROLASE-LIKE, TYPE 3"/>
    <property type="match status" value="1"/>
</dbReference>
<dbReference type="InterPro" id="IPR006379">
    <property type="entry name" value="HAD-SF_hydro_IIB"/>
</dbReference>